<dbReference type="Proteomes" id="UP000053660">
    <property type="component" value="Unassembled WGS sequence"/>
</dbReference>
<evidence type="ECO:0000313" key="1">
    <source>
        <dbReference type="EMBL" id="KHJ75756.1"/>
    </source>
</evidence>
<evidence type="ECO:0000313" key="2">
    <source>
        <dbReference type="Proteomes" id="UP000053660"/>
    </source>
</evidence>
<protein>
    <submittedName>
        <fullName evidence="1">Uncharacterized protein</fullName>
    </submittedName>
</protein>
<sequence>MLCKSHRLLFRLDTLRPSCIIWCLKKNLRGSKVTSVRSTQWLGTQQEISLPPVEKMVTFEYKNSMTIISSSNTTTDENCFVVDINFCFVGRVVIPKSNWIVFVGVFPFLSVTAASVKFHC</sequence>
<dbReference type="EMBL" id="KN612432">
    <property type="protein sequence ID" value="KHJ75756.1"/>
    <property type="molecule type" value="Genomic_DNA"/>
</dbReference>
<gene>
    <name evidence="1" type="ORF">OESDEN_24628</name>
</gene>
<proteinExistence type="predicted"/>
<dbReference type="AlphaFoldDB" id="A0A0B1RVT5"/>
<accession>A0A0B1RVT5</accession>
<keyword evidence="2" id="KW-1185">Reference proteome</keyword>
<reference evidence="1 2" key="1">
    <citation type="submission" date="2014-03" db="EMBL/GenBank/DDBJ databases">
        <title>Draft genome of the hookworm Oesophagostomum dentatum.</title>
        <authorList>
            <person name="Mitreva M."/>
        </authorList>
    </citation>
    <scope>NUCLEOTIDE SEQUENCE [LARGE SCALE GENOMIC DNA]</scope>
    <source>
        <strain evidence="1 2">OD-Hann</strain>
    </source>
</reference>
<name>A0A0B1RVT5_OESDE</name>
<organism evidence="1 2">
    <name type="scientific">Oesophagostomum dentatum</name>
    <name type="common">Nodular worm</name>
    <dbReference type="NCBI Taxonomy" id="61180"/>
    <lineage>
        <taxon>Eukaryota</taxon>
        <taxon>Metazoa</taxon>
        <taxon>Ecdysozoa</taxon>
        <taxon>Nematoda</taxon>
        <taxon>Chromadorea</taxon>
        <taxon>Rhabditida</taxon>
        <taxon>Rhabditina</taxon>
        <taxon>Rhabditomorpha</taxon>
        <taxon>Strongyloidea</taxon>
        <taxon>Strongylidae</taxon>
        <taxon>Oesophagostomum</taxon>
    </lineage>
</organism>